<feature type="compositionally biased region" description="Polar residues" evidence="1">
    <location>
        <begin position="312"/>
        <end position="321"/>
    </location>
</feature>
<evidence type="ECO:0000256" key="1">
    <source>
        <dbReference type="SAM" id="MobiDB-lite"/>
    </source>
</evidence>
<dbReference type="Gene3D" id="3.30.420.10">
    <property type="entry name" value="Ribonuclease H-like superfamily/Ribonuclease H"/>
    <property type="match status" value="1"/>
</dbReference>
<dbReference type="GO" id="GO:0003676">
    <property type="term" value="F:nucleic acid binding"/>
    <property type="evidence" value="ECO:0007669"/>
    <property type="project" value="InterPro"/>
</dbReference>
<dbReference type="PANTHER" id="PTHR37984:SF5">
    <property type="entry name" value="PROTEIN NYNRIN-LIKE"/>
    <property type="match status" value="1"/>
</dbReference>
<dbReference type="EMBL" id="BSXT01000411">
    <property type="protein sequence ID" value="GMF26753.1"/>
    <property type="molecule type" value="Genomic_DNA"/>
</dbReference>
<comment type="caution">
    <text evidence="2">The sequence shown here is derived from an EMBL/GenBank/DDBJ whole genome shotgun (WGS) entry which is preliminary data.</text>
</comment>
<accession>A0A9W6U7L4</accession>
<protein>
    <submittedName>
        <fullName evidence="2">Unnamed protein product</fullName>
    </submittedName>
</protein>
<proteinExistence type="predicted"/>
<reference evidence="2" key="1">
    <citation type="submission" date="2023-04" db="EMBL/GenBank/DDBJ databases">
        <title>Phytophthora fragariaefolia NBRC 109709.</title>
        <authorList>
            <person name="Ichikawa N."/>
            <person name="Sato H."/>
            <person name="Tonouchi N."/>
        </authorList>
    </citation>
    <scope>NUCLEOTIDE SEQUENCE</scope>
    <source>
        <strain evidence="2">NBRC 109709</strain>
    </source>
</reference>
<dbReference type="PANTHER" id="PTHR37984">
    <property type="entry name" value="PROTEIN CBG26694"/>
    <property type="match status" value="1"/>
</dbReference>
<dbReference type="Proteomes" id="UP001165121">
    <property type="component" value="Unassembled WGS sequence"/>
</dbReference>
<evidence type="ECO:0000313" key="2">
    <source>
        <dbReference type="EMBL" id="GMF26753.1"/>
    </source>
</evidence>
<name>A0A9W6U7L4_9STRA</name>
<gene>
    <name evidence="2" type="ORF">Pfra01_000514000</name>
</gene>
<keyword evidence="3" id="KW-1185">Reference proteome</keyword>
<sequence length="344" mass="38150">MVRVQLRCSSINKASGRPYCLNTRSLRFTGKFWTSVFTVLRHRLDMSTADHSQTDGQTERDNRVVEDVLRSICAETPKHWSAMLPLVEFALNNAVHASTGYTPFYVNGLSRPHVPLTPPRPGSGLNGEEEVAERLTDIIPLAVRKQIDAFLTKRLSVLRHVRDAMAESQNKQKDYADANGRSNVHSYQVGDLVLLNVKNLPTHTVSAVFKTKLRRALLDLSRSWPRRAWHQKVNLATMVVPEELGLSPAAGAASQYHRNSDRHAGERLGRELGAHSNSERTQSPRSTSPEDSVAARRPPPALLDEQGESPLSCGTYSSETSVPWAKPVSGKVERQPSHGELMGV</sequence>
<feature type="compositionally biased region" description="Polar residues" evidence="1">
    <location>
        <begin position="275"/>
        <end position="290"/>
    </location>
</feature>
<dbReference type="InterPro" id="IPR050951">
    <property type="entry name" value="Retrovirus_Pol_polyprotein"/>
</dbReference>
<dbReference type="SUPFAM" id="SSF53098">
    <property type="entry name" value="Ribonuclease H-like"/>
    <property type="match status" value="1"/>
</dbReference>
<dbReference type="AlphaFoldDB" id="A0A9W6U7L4"/>
<dbReference type="OrthoDB" id="115056at2759"/>
<feature type="region of interest" description="Disordered" evidence="1">
    <location>
        <begin position="273"/>
        <end position="344"/>
    </location>
</feature>
<dbReference type="InterPro" id="IPR036397">
    <property type="entry name" value="RNaseH_sf"/>
</dbReference>
<organism evidence="2 3">
    <name type="scientific">Phytophthora fragariaefolia</name>
    <dbReference type="NCBI Taxonomy" id="1490495"/>
    <lineage>
        <taxon>Eukaryota</taxon>
        <taxon>Sar</taxon>
        <taxon>Stramenopiles</taxon>
        <taxon>Oomycota</taxon>
        <taxon>Peronosporomycetes</taxon>
        <taxon>Peronosporales</taxon>
        <taxon>Peronosporaceae</taxon>
        <taxon>Phytophthora</taxon>
    </lineage>
</organism>
<evidence type="ECO:0000313" key="3">
    <source>
        <dbReference type="Proteomes" id="UP001165121"/>
    </source>
</evidence>
<dbReference type="InterPro" id="IPR012337">
    <property type="entry name" value="RNaseH-like_sf"/>
</dbReference>